<sequence length="209" mass="22614">MISGGTAAALLLAVLLFIWVKPAPAPQIISQVRLFDESKSAVIPGSDGNGASPQHTLTALDARSSNNFEIKSAERFFFAMGFVLNHLSVGKNGAMKVKFSVEGLSKDGVAWSEPAEYQYQDRWKEFDIAKSLGSDAVLRAFHLEEGAGLPIAVVIECKKWEELSKWNGAIRISAQDLNTGKEDQVSLQYLVNLAEPAMQGARAKECAAS</sequence>
<proteinExistence type="predicted"/>
<name>A0ABX3XAW2_9BRAD</name>
<protein>
    <submittedName>
        <fullName evidence="1">Uncharacterized protein</fullName>
    </submittedName>
</protein>
<gene>
    <name evidence="1" type="ORF">BST63_01670</name>
</gene>
<evidence type="ECO:0000313" key="2">
    <source>
        <dbReference type="Proteomes" id="UP000193884"/>
    </source>
</evidence>
<dbReference type="Proteomes" id="UP000193884">
    <property type="component" value="Unassembled WGS sequence"/>
</dbReference>
<keyword evidence="2" id="KW-1185">Reference proteome</keyword>
<accession>A0ABX3XAW2</accession>
<reference evidence="1 2" key="1">
    <citation type="submission" date="2017-03" db="EMBL/GenBank/DDBJ databases">
        <title>Whole genome sequences of fourteen strains of Bradyrhizobium canariense and one strain of Bradyrhizobium japonicum isolated from Lupinus (Papilionoideae: Genisteae) species in Algeria.</title>
        <authorList>
            <person name="Crovadore J."/>
            <person name="Chekireb D."/>
            <person name="Brachmann A."/>
            <person name="Chablais R."/>
            <person name="Cochard B."/>
            <person name="Lefort F."/>
        </authorList>
    </citation>
    <scope>NUCLEOTIDE SEQUENCE [LARGE SCALE GENOMIC DNA]</scope>
    <source>
        <strain evidence="1 2">UBMAN05</strain>
    </source>
</reference>
<dbReference type="EMBL" id="NAFK01000106">
    <property type="protein sequence ID" value="OSJ35601.1"/>
    <property type="molecule type" value="Genomic_DNA"/>
</dbReference>
<comment type="caution">
    <text evidence="1">The sequence shown here is derived from an EMBL/GenBank/DDBJ whole genome shotgun (WGS) entry which is preliminary data.</text>
</comment>
<evidence type="ECO:0000313" key="1">
    <source>
        <dbReference type="EMBL" id="OSJ35601.1"/>
    </source>
</evidence>
<organism evidence="1 2">
    <name type="scientific">Bradyrhizobium canariense</name>
    <dbReference type="NCBI Taxonomy" id="255045"/>
    <lineage>
        <taxon>Bacteria</taxon>
        <taxon>Pseudomonadati</taxon>
        <taxon>Pseudomonadota</taxon>
        <taxon>Alphaproteobacteria</taxon>
        <taxon>Hyphomicrobiales</taxon>
        <taxon>Nitrobacteraceae</taxon>
        <taxon>Bradyrhizobium</taxon>
    </lineage>
</organism>